<dbReference type="GO" id="GO:0009506">
    <property type="term" value="C:plasmodesma"/>
    <property type="evidence" value="ECO:0007669"/>
    <property type="project" value="TreeGrafter"/>
</dbReference>
<evidence type="ECO:0000313" key="4">
    <source>
        <dbReference type="EMBL" id="BBD82447.1"/>
    </source>
</evidence>
<evidence type="ECO:0000256" key="2">
    <source>
        <dbReference type="ARBA" id="ARBA00023136"/>
    </source>
</evidence>
<dbReference type="InterPro" id="IPR044839">
    <property type="entry name" value="NDR1-like"/>
</dbReference>
<keyword evidence="3" id="KW-1133">Transmembrane helix</keyword>
<feature type="transmembrane region" description="Helical" evidence="3">
    <location>
        <begin position="20"/>
        <end position="41"/>
    </location>
</feature>
<name>A0A679B995_ORYSI</name>
<keyword evidence="3" id="KW-0812">Transmembrane</keyword>
<evidence type="ECO:0000256" key="1">
    <source>
        <dbReference type="ARBA" id="ARBA00004370"/>
    </source>
</evidence>
<keyword evidence="2 3" id="KW-0472">Membrane</keyword>
<dbReference type="PANTHER" id="PTHR31415">
    <property type="entry name" value="OS05G0367900 PROTEIN"/>
    <property type="match status" value="1"/>
</dbReference>
<dbReference type="EMBL" id="AP011484">
    <property type="protein sequence ID" value="BBD82447.1"/>
    <property type="molecule type" value="Genomic_DNA"/>
</dbReference>
<reference evidence="4" key="1">
    <citation type="submission" date="2009-05" db="EMBL/GenBank/DDBJ databases">
        <title>Oryza sativa Indica Group genomic DNA, chromosome 11, BAC clone:K0059E09, cultivar:Kasalath.</title>
        <authorList>
            <person name="Matsumoto T."/>
            <person name="Wu J."/>
            <person name="Kanamori H."/>
        </authorList>
    </citation>
    <scope>NUCLEOTIDE SEQUENCE</scope>
</reference>
<evidence type="ECO:0000256" key="3">
    <source>
        <dbReference type="SAM" id="Phobius"/>
    </source>
</evidence>
<accession>A0A679B995</accession>
<sequence>MANWLDCCPKENQKIIKLCLVLLAIVVLALAVTFSTISFAVNPHIKANVEDARLNTFAFAVDVYGTTASFFNYNLSVALTIRNPNKVIGIKYSKPLVAVVAFHDRRIRNFTVLVNGYKQGRGKVKHIVLPIAGKISSDLLGDAAADDFKKQNATGLFNLELRLSGQMIKDHPFALHRKHELGMSCPLRLQLAPPGPEVVVFHEVNCKPDKPDKIYF</sequence>
<dbReference type="PANTHER" id="PTHR31415:SF142">
    <property type="entry name" value="LATE EMBRYOGENESIS ABUNDANT PROTEIN LEA-2 SUBGROUP DOMAIN-CONTAINING PROTEIN"/>
    <property type="match status" value="1"/>
</dbReference>
<dbReference type="GO" id="GO:0005886">
    <property type="term" value="C:plasma membrane"/>
    <property type="evidence" value="ECO:0007669"/>
    <property type="project" value="TreeGrafter"/>
</dbReference>
<proteinExistence type="predicted"/>
<evidence type="ECO:0008006" key="5">
    <source>
        <dbReference type="Google" id="ProtNLM"/>
    </source>
</evidence>
<protein>
    <recommendedName>
        <fullName evidence="5">Late embryogenesis abundant protein LEA-2 subgroup domain-containing protein</fullName>
    </recommendedName>
</protein>
<dbReference type="AlphaFoldDB" id="A0A679B995"/>
<organism evidence="4">
    <name type="scientific">Oryza sativa subsp. indica</name>
    <name type="common">Rice</name>
    <dbReference type="NCBI Taxonomy" id="39946"/>
    <lineage>
        <taxon>Eukaryota</taxon>
        <taxon>Viridiplantae</taxon>
        <taxon>Streptophyta</taxon>
        <taxon>Embryophyta</taxon>
        <taxon>Tracheophyta</taxon>
        <taxon>Spermatophyta</taxon>
        <taxon>Magnoliopsida</taxon>
        <taxon>Liliopsida</taxon>
        <taxon>Poales</taxon>
        <taxon>Poaceae</taxon>
        <taxon>BOP clade</taxon>
        <taxon>Oryzoideae</taxon>
        <taxon>Oryzeae</taxon>
        <taxon>Oryzinae</taxon>
        <taxon>Oryza</taxon>
        <taxon>Oryza sativa</taxon>
    </lineage>
</organism>
<comment type="subcellular location">
    <subcellularLocation>
        <location evidence="1">Membrane</location>
    </subcellularLocation>
</comment>
<gene>
    <name evidence="4" type="primary">K0059E09.30</name>
</gene>
<dbReference type="GO" id="GO:0098542">
    <property type="term" value="P:defense response to other organism"/>
    <property type="evidence" value="ECO:0007669"/>
    <property type="project" value="InterPro"/>
</dbReference>